<dbReference type="EMBL" id="JACRSQ010000026">
    <property type="protein sequence ID" value="MBC8544617.1"/>
    <property type="molecule type" value="Genomic_DNA"/>
</dbReference>
<dbReference type="RefSeq" id="WP_177718240.1">
    <property type="nucleotide sequence ID" value="NZ_JACRSQ010000026.1"/>
</dbReference>
<organism evidence="2 3">
    <name type="scientific">Bianquea renquensis</name>
    <dbReference type="NCBI Taxonomy" id="2763661"/>
    <lineage>
        <taxon>Bacteria</taxon>
        <taxon>Bacillati</taxon>
        <taxon>Bacillota</taxon>
        <taxon>Clostridia</taxon>
        <taxon>Eubacteriales</taxon>
        <taxon>Bianqueaceae</taxon>
        <taxon>Bianquea</taxon>
    </lineage>
</organism>
<dbReference type="SUPFAM" id="SSF55729">
    <property type="entry name" value="Acyl-CoA N-acyltransferases (Nat)"/>
    <property type="match status" value="1"/>
</dbReference>
<sequence length="384" mass="43585">MVEFCRGESRDEEDILDFANYVFSAAHQPHDFQTLLPKVYGKGAGGAGYHYLAKDNGKIKAMVCVLPTEFKSGTQVLKAGLLGTVSVHPYARKRGYMKKLMEMAVADMRAEGYAFSALGGQRQRYEYFGYEPCGVQLNFTVTSANIHHHVGFTSKTGIQFVQVEETDVSLLDQVYSLYQRRAITGRRRKDFYRICQSWQSTLYAIINHHQECIGYAIVSRDAGQFSEIELADVSKLPQVCKAYLQQMNRDAILISLAAYERKKISVLAEFCERYELKTNESFQIFDYRRVIQMFLEIKAQSEGLKDGRFRLEIEGEAPIEILVQGQRVQISKTEEMPDLMLSRRSAMGLLCSPIFGYGAYGEDMSRLPAGWFPLPLYISGPDGF</sequence>
<dbReference type="PROSITE" id="PS51186">
    <property type="entry name" value="GNAT"/>
    <property type="match status" value="1"/>
</dbReference>
<evidence type="ECO:0000313" key="2">
    <source>
        <dbReference type="EMBL" id="MBC8544617.1"/>
    </source>
</evidence>
<dbReference type="PANTHER" id="PTHR37817">
    <property type="entry name" value="N-ACETYLTRANSFERASE EIS"/>
    <property type="match status" value="1"/>
</dbReference>
<keyword evidence="3" id="KW-1185">Reference proteome</keyword>
<evidence type="ECO:0000313" key="3">
    <source>
        <dbReference type="Proteomes" id="UP000657006"/>
    </source>
</evidence>
<dbReference type="Pfam" id="PF13527">
    <property type="entry name" value="Acetyltransf_9"/>
    <property type="match status" value="1"/>
</dbReference>
<dbReference type="PANTHER" id="PTHR37817:SF1">
    <property type="entry name" value="N-ACETYLTRANSFERASE EIS"/>
    <property type="match status" value="1"/>
</dbReference>
<dbReference type="CDD" id="cd04301">
    <property type="entry name" value="NAT_SF"/>
    <property type="match status" value="1"/>
</dbReference>
<name>A0A926DVI5_9FIRM</name>
<evidence type="ECO:0000259" key="1">
    <source>
        <dbReference type="PROSITE" id="PS51186"/>
    </source>
</evidence>
<proteinExistence type="predicted"/>
<dbReference type="InterPro" id="IPR051554">
    <property type="entry name" value="Acetyltransferase_Eis"/>
</dbReference>
<dbReference type="Proteomes" id="UP000657006">
    <property type="component" value="Unassembled WGS sequence"/>
</dbReference>
<dbReference type="InterPro" id="IPR000182">
    <property type="entry name" value="GNAT_dom"/>
</dbReference>
<comment type="caution">
    <text evidence="2">The sequence shown here is derived from an EMBL/GenBank/DDBJ whole genome shotgun (WGS) entry which is preliminary data.</text>
</comment>
<dbReference type="AlphaFoldDB" id="A0A926DVI5"/>
<gene>
    <name evidence="2" type="ORF">H8730_13800</name>
</gene>
<protein>
    <submittedName>
        <fullName evidence="2">GNAT family N-acetyltransferase</fullName>
    </submittedName>
</protein>
<dbReference type="Gene3D" id="3.40.630.30">
    <property type="match status" value="1"/>
</dbReference>
<dbReference type="GO" id="GO:0030649">
    <property type="term" value="P:aminoglycoside antibiotic catabolic process"/>
    <property type="evidence" value="ECO:0007669"/>
    <property type="project" value="TreeGrafter"/>
</dbReference>
<dbReference type="InterPro" id="IPR016181">
    <property type="entry name" value="Acyl_CoA_acyltransferase"/>
</dbReference>
<accession>A0A926DVI5</accession>
<feature type="domain" description="N-acetyltransferase" evidence="1">
    <location>
        <begin position="2"/>
        <end position="159"/>
    </location>
</feature>
<reference evidence="2" key="1">
    <citation type="submission" date="2020-08" db="EMBL/GenBank/DDBJ databases">
        <title>Genome public.</title>
        <authorList>
            <person name="Liu C."/>
            <person name="Sun Q."/>
        </authorList>
    </citation>
    <scope>NUCLEOTIDE SEQUENCE</scope>
    <source>
        <strain evidence="2">NSJ-32</strain>
    </source>
</reference>
<dbReference type="GO" id="GO:0034069">
    <property type="term" value="F:aminoglycoside N-acetyltransferase activity"/>
    <property type="evidence" value="ECO:0007669"/>
    <property type="project" value="TreeGrafter"/>
</dbReference>